<keyword evidence="2" id="KW-1185">Reference proteome</keyword>
<sequence length="38" mass="4368">MGGYAGKEEGIWMLFWLVAMWKNKVSGAKDITGEYLMR</sequence>
<proteinExistence type="predicted"/>
<reference evidence="1 2" key="1">
    <citation type="journal article" date="2015" name="Genome Announc.">
        <title>Complete Genome Sequence of Cupriavidus basilensis 4G11, Isolated from the Oak Ridge Field Research Center Site.</title>
        <authorList>
            <person name="Ray J."/>
            <person name="Waters R.J."/>
            <person name="Skerker J.M."/>
            <person name="Kuehl J.V."/>
            <person name="Price M.N."/>
            <person name="Huang J."/>
            <person name="Chakraborty R."/>
            <person name="Arkin A.P."/>
            <person name="Deutschbauer A."/>
        </authorList>
    </citation>
    <scope>NUCLEOTIDE SEQUENCE [LARGE SCALE GENOMIC DNA]</scope>
    <source>
        <strain evidence="1">4G11</strain>
    </source>
</reference>
<accession>A0A0C4YRA9</accession>
<evidence type="ECO:0000313" key="2">
    <source>
        <dbReference type="Proteomes" id="UP000031843"/>
    </source>
</evidence>
<gene>
    <name evidence="1" type="ORF">RR42_s3434</name>
</gene>
<dbReference type="EMBL" id="CP010537">
    <property type="protein sequence ID" value="AJG25010.1"/>
    <property type="molecule type" value="Genomic_DNA"/>
</dbReference>
<organism evidence="1 2">
    <name type="scientific">Cupriavidus basilensis</name>
    <dbReference type="NCBI Taxonomy" id="68895"/>
    <lineage>
        <taxon>Bacteria</taxon>
        <taxon>Pseudomonadati</taxon>
        <taxon>Pseudomonadota</taxon>
        <taxon>Betaproteobacteria</taxon>
        <taxon>Burkholderiales</taxon>
        <taxon>Burkholderiaceae</taxon>
        <taxon>Cupriavidus</taxon>
    </lineage>
</organism>
<evidence type="ECO:0000313" key="1">
    <source>
        <dbReference type="EMBL" id="AJG25010.1"/>
    </source>
</evidence>
<dbReference type="Proteomes" id="UP000031843">
    <property type="component" value="Chromosome secondary"/>
</dbReference>
<protein>
    <submittedName>
        <fullName evidence="1">Uncharacterized protein</fullName>
    </submittedName>
</protein>
<dbReference type="AlphaFoldDB" id="A0A0C4YRA9"/>
<dbReference type="KEGG" id="cbw:RR42_s3434"/>
<name>A0A0C4YRA9_9BURK</name>